<dbReference type="AlphaFoldDB" id="D5AYF5"/>
<name>D5AYF5_RICPP</name>
<accession>D5AYF5</accession>
<reference evidence="1 2" key="1">
    <citation type="journal article" date="2010" name="Genome Res.">
        <title>Genomic, proteomic, and transcriptomic analysis of virulent and avirulent Rickettsia prowazekii reveals its adaptive mutation capabilities.</title>
        <authorList>
            <person name="Bechah Y."/>
            <person name="El Karkouri K."/>
            <person name="Mediannikov O."/>
            <person name="Leroy Q."/>
            <person name="Pelletier N."/>
            <person name="Robert C."/>
            <person name="Medigue C."/>
            <person name="Mege J.L."/>
            <person name="Raoult D."/>
        </authorList>
    </citation>
    <scope>NUCLEOTIDE SEQUENCE [LARGE SCALE GENOMIC DNA]</scope>
    <source>
        <strain evidence="1 2">Rp22</strain>
    </source>
</reference>
<dbReference type="Proteomes" id="UP000006931">
    <property type="component" value="Chromosome"/>
</dbReference>
<evidence type="ECO:0000313" key="2">
    <source>
        <dbReference type="Proteomes" id="UP000006931"/>
    </source>
</evidence>
<proteinExistence type="predicted"/>
<protein>
    <submittedName>
        <fullName evidence="1">Uncharacterized protein</fullName>
    </submittedName>
</protein>
<gene>
    <name evidence="1" type="ORF">rpr22_0934</name>
</gene>
<dbReference type="EMBL" id="CP001584">
    <property type="protein sequence ID" value="ADE30444.1"/>
    <property type="molecule type" value="Genomic_DNA"/>
</dbReference>
<dbReference type="HOGENOM" id="CLU_3414978_0_0_5"/>
<evidence type="ECO:0000313" key="1">
    <source>
        <dbReference type="EMBL" id="ADE30444.1"/>
    </source>
</evidence>
<organism evidence="1 2">
    <name type="scientific">Rickettsia prowazekii (strain Rp22)</name>
    <dbReference type="NCBI Taxonomy" id="449216"/>
    <lineage>
        <taxon>Bacteria</taxon>
        <taxon>Pseudomonadati</taxon>
        <taxon>Pseudomonadota</taxon>
        <taxon>Alphaproteobacteria</taxon>
        <taxon>Rickettsiales</taxon>
        <taxon>Rickettsiaceae</taxon>
        <taxon>Rickettsieae</taxon>
        <taxon>Rickettsia</taxon>
        <taxon>typhus group</taxon>
    </lineage>
</organism>
<dbReference type="KEGG" id="rpq:rpr22_0934"/>
<sequence length="27" mass="2985">MAMTINWLSNDTSNDPQNLTLAASFQT</sequence>